<keyword evidence="8" id="KW-1185">Reference proteome</keyword>
<evidence type="ECO:0000256" key="3">
    <source>
        <dbReference type="ARBA" id="ARBA00022723"/>
    </source>
</evidence>
<evidence type="ECO:0000256" key="6">
    <source>
        <dbReference type="SAM" id="Phobius"/>
    </source>
</evidence>
<dbReference type="PRINTS" id="PR00465">
    <property type="entry name" value="EP450IV"/>
</dbReference>
<accession>A0A8T9CAY1</accession>
<dbReference type="PRINTS" id="PR00385">
    <property type="entry name" value="P450"/>
</dbReference>
<dbReference type="InterPro" id="IPR050121">
    <property type="entry name" value="Cytochrome_P450_monoxygenase"/>
</dbReference>
<sequence length="445" mass="49607">MIQALSFGWRGVIIAVSLVLLSAYLALTIASYRRLRAFNGPFWASISLTWLAQKTISGGLYLTTRDISNKYGHLARIGPNLLLTDDPVLLRRISAARSTYVKGEWYDGVQLDRDTHNTISDKDEQRHTEMRAKVANGYGGKDNPDLEGSIDKHITELVQLIGDRYLSTNDTCKVMDWAHIAQYFTIDVLTDVAFSSSLGYLKNNADMHDYIKTIVAYMPVLEMQTNIPLVNTILGNKFVRKLMAPTSKDVFGLGKMMGVAKQVAGERFGPDAKAESEALLQIMVGSDSTATAVRCIFYFIITNPRIYNALVRELDTALPSLTRPVLRDSESRNLPYLQACIVEGLRVWPPVASLIYKITPPEGDTHDGMFIPGGTRIGYSAWALHHSKEMYGADADVYRPERWLEATGEKLKAMERSVELIFGTGKYGCLGKTIAFLELNKVFAE</sequence>
<dbReference type="SUPFAM" id="SSF48264">
    <property type="entry name" value="Cytochrome P450"/>
    <property type="match status" value="1"/>
</dbReference>
<proteinExistence type="inferred from homology"/>
<keyword evidence="3 5" id="KW-0479">Metal-binding</keyword>
<name>A0A8T9CAY1_9HELO</name>
<evidence type="ECO:0000313" key="8">
    <source>
        <dbReference type="Proteomes" id="UP000469558"/>
    </source>
</evidence>
<dbReference type="AlphaFoldDB" id="A0A8T9CAY1"/>
<comment type="cofactor">
    <cofactor evidence="1 5">
        <name>heme</name>
        <dbReference type="ChEBI" id="CHEBI:30413"/>
    </cofactor>
</comment>
<feature type="transmembrane region" description="Helical" evidence="6">
    <location>
        <begin position="12"/>
        <end position="32"/>
    </location>
</feature>
<keyword evidence="6" id="KW-1133">Transmembrane helix</keyword>
<dbReference type="CDD" id="cd11060">
    <property type="entry name" value="CYP57A1-like"/>
    <property type="match status" value="1"/>
</dbReference>
<evidence type="ECO:0000256" key="5">
    <source>
        <dbReference type="PIRSR" id="PIRSR602403-1"/>
    </source>
</evidence>
<reference evidence="7 8" key="1">
    <citation type="submission" date="2018-05" db="EMBL/GenBank/DDBJ databases">
        <title>Genome sequencing and assembly of the regulated plant pathogen Lachnellula willkommii and related sister species for the development of diagnostic species identification markers.</title>
        <authorList>
            <person name="Giroux E."/>
            <person name="Bilodeau G."/>
        </authorList>
    </citation>
    <scope>NUCLEOTIDE SEQUENCE [LARGE SCALE GENOMIC DNA]</scope>
    <source>
        <strain evidence="7 8">CBS 268.59</strain>
    </source>
</reference>
<protein>
    <submittedName>
        <fullName evidence="7">Cytochrome P450 monooxygenase mpaDE</fullName>
    </submittedName>
</protein>
<dbReference type="Gene3D" id="1.10.630.10">
    <property type="entry name" value="Cytochrome P450"/>
    <property type="match status" value="1"/>
</dbReference>
<dbReference type="PANTHER" id="PTHR24305">
    <property type="entry name" value="CYTOCHROME P450"/>
    <property type="match status" value="1"/>
</dbReference>
<feature type="binding site" description="axial binding residue" evidence="5">
    <location>
        <position position="429"/>
    </location>
    <ligand>
        <name>heme</name>
        <dbReference type="ChEBI" id="CHEBI:30413"/>
    </ligand>
    <ligandPart>
        <name>Fe</name>
        <dbReference type="ChEBI" id="CHEBI:18248"/>
    </ligandPart>
</feature>
<dbReference type="GO" id="GO:0016705">
    <property type="term" value="F:oxidoreductase activity, acting on paired donors, with incorporation or reduction of molecular oxygen"/>
    <property type="evidence" value="ECO:0007669"/>
    <property type="project" value="InterPro"/>
</dbReference>
<dbReference type="GO" id="GO:0020037">
    <property type="term" value="F:heme binding"/>
    <property type="evidence" value="ECO:0007669"/>
    <property type="project" value="InterPro"/>
</dbReference>
<dbReference type="PANTHER" id="PTHR24305:SF168">
    <property type="entry name" value="P450, PUTATIVE (EUROFUNG)-RELATED"/>
    <property type="match status" value="1"/>
</dbReference>
<dbReference type="GO" id="GO:0004497">
    <property type="term" value="F:monooxygenase activity"/>
    <property type="evidence" value="ECO:0007669"/>
    <property type="project" value="UniProtKB-KW"/>
</dbReference>
<comment type="caution">
    <text evidence="7">The sequence shown here is derived from an EMBL/GenBank/DDBJ whole genome shotgun (WGS) entry which is preliminary data.</text>
</comment>
<evidence type="ECO:0000256" key="1">
    <source>
        <dbReference type="ARBA" id="ARBA00001971"/>
    </source>
</evidence>
<keyword evidence="6" id="KW-0472">Membrane</keyword>
<keyword evidence="4 5" id="KW-0408">Iron</keyword>
<dbReference type="Proteomes" id="UP000469558">
    <property type="component" value="Unassembled WGS sequence"/>
</dbReference>
<keyword evidence="7" id="KW-0560">Oxidoreductase</keyword>
<dbReference type="GO" id="GO:0005506">
    <property type="term" value="F:iron ion binding"/>
    <property type="evidence" value="ECO:0007669"/>
    <property type="project" value="InterPro"/>
</dbReference>
<dbReference type="Pfam" id="PF00067">
    <property type="entry name" value="p450"/>
    <property type="match status" value="1"/>
</dbReference>
<evidence type="ECO:0000256" key="2">
    <source>
        <dbReference type="ARBA" id="ARBA00010617"/>
    </source>
</evidence>
<keyword evidence="7" id="KW-0503">Monooxygenase</keyword>
<comment type="similarity">
    <text evidence="2">Belongs to the cytochrome P450 family.</text>
</comment>
<dbReference type="InterPro" id="IPR002403">
    <property type="entry name" value="Cyt_P450_E_grp-IV"/>
</dbReference>
<organism evidence="7 8">
    <name type="scientific">Lachnellula suecica</name>
    <dbReference type="NCBI Taxonomy" id="602035"/>
    <lineage>
        <taxon>Eukaryota</taxon>
        <taxon>Fungi</taxon>
        <taxon>Dikarya</taxon>
        <taxon>Ascomycota</taxon>
        <taxon>Pezizomycotina</taxon>
        <taxon>Leotiomycetes</taxon>
        <taxon>Helotiales</taxon>
        <taxon>Lachnaceae</taxon>
        <taxon>Lachnellula</taxon>
    </lineage>
</organism>
<dbReference type="OrthoDB" id="1470350at2759"/>
<dbReference type="InterPro" id="IPR036396">
    <property type="entry name" value="Cyt_P450_sf"/>
</dbReference>
<keyword evidence="5" id="KW-0349">Heme</keyword>
<gene>
    <name evidence="7" type="primary">mpaDE_0</name>
    <name evidence="7" type="ORF">LSUE1_G002526</name>
</gene>
<dbReference type="InterPro" id="IPR001128">
    <property type="entry name" value="Cyt_P450"/>
</dbReference>
<dbReference type="EMBL" id="QGMK01000281">
    <property type="protein sequence ID" value="TVY82741.1"/>
    <property type="molecule type" value="Genomic_DNA"/>
</dbReference>
<keyword evidence="6" id="KW-0812">Transmembrane</keyword>
<evidence type="ECO:0000313" key="7">
    <source>
        <dbReference type="EMBL" id="TVY82741.1"/>
    </source>
</evidence>
<evidence type="ECO:0000256" key="4">
    <source>
        <dbReference type="ARBA" id="ARBA00023004"/>
    </source>
</evidence>